<evidence type="ECO:0000313" key="2">
    <source>
        <dbReference type="EMBL" id="QID22932.1"/>
    </source>
</evidence>
<proteinExistence type="predicted"/>
<dbReference type="AlphaFoldDB" id="A0A6G6AM22"/>
<reference evidence="2" key="1">
    <citation type="submission" date="2019-08" db="EMBL/GenBank/DDBJ databases">
        <authorList>
            <person name="Yao H."/>
        </authorList>
    </citation>
    <scope>NUCLEOTIDE SEQUENCE</scope>
    <source>
        <strain evidence="1">4M18F</strain>
        <strain evidence="2">4M8F</strain>
        <plasmid evidence="1">p4M18F</plasmid>
        <plasmid evidence="2">p4M8F</plasmid>
    </source>
</reference>
<keyword evidence="2" id="KW-0614">Plasmid</keyword>
<name>A0A6G6AM22_ECOLX</name>
<organism evidence="2">
    <name type="scientific">Escherichia coli</name>
    <dbReference type="NCBI Taxonomy" id="562"/>
    <lineage>
        <taxon>Bacteria</taxon>
        <taxon>Pseudomonadati</taxon>
        <taxon>Pseudomonadota</taxon>
        <taxon>Gammaproteobacteria</taxon>
        <taxon>Enterobacterales</taxon>
        <taxon>Enterobacteriaceae</taxon>
        <taxon>Escherichia</taxon>
    </lineage>
</organism>
<protein>
    <submittedName>
        <fullName evidence="2">Uncharacterized protein</fullName>
    </submittedName>
</protein>
<geneLocation type="plasmid" evidence="2">
    <name>p4M8F</name>
</geneLocation>
<evidence type="ECO:0000313" key="1">
    <source>
        <dbReference type="EMBL" id="QID22434.1"/>
    </source>
</evidence>
<geneLocation type="plasmid" evidence="1">
    <name>p4M18F</name>
</geneLocation>
<accession>A0A6G6AM22</accession>
<sequence>MKCQQQAMIVHHRKGGYRVPLPYWHHVDVQLFIPVCTLAGTVVQYR</sequence>
<dbReference type="EMBL" id="MN256758">
    <property type="protein sequence ID" value="QID22932.1"/>
    <property type="molecule type" value="Genomic_DNA"/>
</dbReference>
<dbReference type="EMBL" id="MN256757">
    <property type="protein sequence ID" value="QID22434.1"/>
    <property type="molecule type" value="Genomic_DNA"/>
</dbReference>